<dbReference type="InterPro" id="IPR023214">
    <property type="entry name" value="HAD_sf"/>
</dbReference>
<evidence type="ECO:0000313" key="5">
    <source>
        <dbReference type="EMBL" id="GEC62441.1"/>
    </source>
</evidence>
<comment type="caution">
    <text evidence="5">The sequence shown here is derived from an EMBL/GenBank/DDBJ whole genome shotgun (WGS) entry which is preliminary data.</text>
</comment>
<gene>
    <name evidence="5" type="primary">otsB</name>
    <name evidence="5" type="ORF">GHA01_02900</name>
</gene>
<dbReference type="Pfam" id="PF02358">
    <property type="entry name" value="Trehalose_PPase"/>
    <property type="match status" value="1"/>
</dbReference>
<keyword evidence="3 4" id="KW-0378">Hydrolase</keyword>
<dbReference type="EC" id="3.1.3.12" evidence="4"/>
<proteinExistence type="inferred from homology"/>
<keyword evidence="4" id="KW-0479">Metal-binding</keyword>
<reference evidence="5 6" key="1">
    <citation type="submission" date="2019-06" db="EMBL/GenBank/DDBJ databases">
        <title>Whole genome shotgun sequence of Komagataeibacter hansenii NBRC 14820.</title>
        <authorList>
            <person name="Hosoyama A."/>
            <person name="Uohara A."/>
            <person name="Ohji S."/>
            <person name="Ichikawa N."/>
        </authorList>
    </citation>
    <scope>NUCLEOTIDE SEQUENCE [LARGE SCALE GENOMIC DNA]</scope>
    <source>
        <strain evidence="5 6">NBRC 14820</strain>
    </source>
</reference>
<dbReference type="InterPro" id="IPR003337">
    <property type="entry name" value="Trehalose_PPase"/>
</dbReference>
<dbReference type="Proteomes" id="UP000319478">
    <property type="component" value="Unassembled WGS sequence"/>
</dbReference>
<organism evidence="5 6">
    <name type="scientific">Novacetimonas hansenii</name>
    <name type="common">Komagataeibacter hansenii</name>
    <dbReference type="NCBI Taxonomy" id="436"/>
    <lineage>
        <taxon>Bacteria</taxon>
        <taxon>Pseudomonadati</taxon>
        <taxon>Pseudomonadota</taxon>
        <taxon>Alphaproteobacteria</taxon>
        <taxon>Acetobacterales</taxon>
        <taxon>Acetobacteraceae</taxon>
        <taxon>Novacetimonas</taxon>
    </lineage>
</organism>
<evidence type="ECO:0000256" key="2">
    <source>
        <dbReference type="ARBA" id="ARBA00008770"/>
    </source>
</evidence>
<comment type="cofactor">
    <cofactor evidence="4">
        <name>Mg(2+)</name>
        <dbReference type="ChEBI" id="CHEBI:18420"/>
    </cofactor>
</comment>
<evidence type="ECO:0000313" key="6">
    <source>
        <dbReference type="Proteomes" id="UP000319478"/>
    </source>
</evidence>
<keyword evidence="4" id="KW-0460">Magnesium</keyword>
<dbReference type="InterPro" id="IPR006379">
    <property type="entry name" value="HAD-SF_hydro_IIB"/>
</dbReference>
<dbReference type="PANTHER" id="PTHR43768:SF3">
    <property type="entry name" value="TREHALOSE 6-PHOSPHATE PHOSPHATASE"/>
    <property type="match status" value="1"/>
</dbReference>
<name>A0ABQ0SB31_NOVHA</name>
<comment type="pathway">
    <text evidence="1 4">Glycan biosynthesis; trehalose biosynthesis.</text>
</comment>
<evidence type="ECO:0000256" key="1">
    <source>
        <dbReference type="ARBA" id="ARBA00005199"/>
    </source>
</evidence>
<dbReference type="PANTHER" id="PTHR43768">
    <property type="entry name" value="TREHALOSE 6-PHOSPHATE PHOSPHATASE"/>
    <property type="match status" value="1"/>
</dbReference>
<dbReference type="Gene3D" id="3.40.50.1000">
    <property type="entry name" value="HAD superfamily/HAD-like"/>
    <property type="match status" value="1"/>
</dbReference>
<dbReference type="InterPro" id="IPR044651">
    <property type="entry name" value="OTSB-like"/>
</dbReference>
<dbReference type="EMBL" id="BJNN01000024">
    <property type="protein sequence ID" value="GEC62441.1"/>
    <property type="molecule type" value="Genomic_DNA"/>
</dbReference>
<dbReference type="SUPFAM" id="SSF56784">
    <property type="entry name" value="HAD-like"/>
    <property type="match status" value="1"/>
</dbReference>
<comment type="similarity">
    <text evidence="2 4">Belongs to the trehalose phosphatase family.</text>
</comment>
<keyword evidence="6" id="KW-1185">Reference proteome</keyword>
<dbReference type="CDD" id="cd01627">
    <property type="entry name" value="HAD_TPP"/>
    <property type="match status" value="1"/>
</dbReference>
<evidence type="ECO:0000256" key="4">
    <source>
        <dbReference type="RuleBase" id="RU361117"/>
    </source>
</evidence>
<dbReference type="NCBIfam" id="TIGR01484">
    <property type="entry name" value="HAD-SF-IIB"/>
    <property type="match status" value="1"/>
</dbReference>
<accession>A0ABQ0SB31</accession>
<sequence length="251" mass="26532">MMSLMSFLPGHGDMPPPDKTAFLLDFDGTLVEIAPTPESVKVQAGLLATLRRLRAKCGNAVAVISGRPIDQIDFFLGDVPYAVAGEHGIAVRRSPGGSIVRANLPAVPSAWLVQADALAAEYPGVRIERKKAAVVLHFRGAPDAGPALREVADGWVVSDPRFHVQEAKMAWEIRPAGIDKGHAVRDLMKAAPFAGRYPVFIGDDVTDEDGIRAAVALGGIGLRIPRDFTDPAAVRAWLGALACGGADTWGA</sequence>
<protein>
    <recommendedName>
        <fullName evidence="4">Trehalose 6-phosphate phosphatase</fullName>
        <ecNumber evidence="4">3.1.3.12</ecNumber>
    </recommendedName>
</protein>
<dbReference type="Gene3D" id="3.30.70.1020">
    <property type="entry name" value="Trehalose-6-phosphate phosphatase related protein, domain 2"/>
    <property type="match status" value="1"/>
</dbReference>
<dbReference type="NCBIfam" id="TIGR00685">
    <property type="entry name" value="T6PP"/>
    <property type="match status" value="1"/>
</dbReference>
<evidence type="ECO:0000256" key="3">
    <source>
        <dbReference type="ARBA" id="ARBA00022801"/>
    </source>
</evidence>
<dbReference type="InterPro" id="IPR036412">
    <property type="entry name" value="HAD-like_sf"/>
</dbReference>
<comment type="function">
    <text evidence="4">Removes the phosphate from trehalose 6-phosphate to produce free trehalose.</text>
</comment>
<comment type="catalytic activity">
    <reaction evidence="4">
        <text>alpha,alpha-trehalose 6-phosphate + H2O = alpha,alpha-trehalose + phosphate</text>
        <dbReference type="Rhea" id="RHEA:23420"/>
        <dbReference type="ChEBI" id="CHEBI:15377"/>
        <dbReference type="ChEBI" id="CHEBI:16551"/>
        <dbReference type="ChEBI" id="CHEBI:43474"/>
        <dbReference type="ChEBI" id="CHEBI:58429"/>
        <dbReference type="EC" id="3.1.3.12"/>
    </reaction>
</comment>